<name>A0AAE0L9N2_9CHLO</name>
<protein>
    <submittedName>
        <fullName evidence="2">Uncharacterized protein</fullName>
    </submittedName>
</protein>
<dbReference type="AlphaFoldDB" id="A0AAE0L9N2"/>
<keyword evidence="3" id="KW-1185">Reference proteome</keyword>
<dbReference type="EMBL" id="LGRX02006176">
    <property type="protein sequence ID" value="KAK3277276.1"/>
    <property type="molecule type" value="Genomic_DNA"/>
</dbReference>
<proteinExistence type="predicted"/>
<feature type="region of interest" description="Disordered" evidence="1">
    <location>
        <begin position="26"/>
        <end position="149"/>
    </location>
</feature>
<evidence type="ECO:0000313" key="3">
    <source>
        <dbReference type="Proteomes" id="UP001190700"/>
    </source>
</evidence>
<accession>A0AAE0L9N2</accession>
<evidence type="ECO:0000313" key="2">
    <source>
        <dbReference type="EMBL" id="KAK3277276.1"/>
    </source>
</evidence>
<evidence type="ECO:0000256" key="1">
    <source>
        <dbReference type="SAM" id="MobiDB-lite"/>
    </source>
</evidence>
<gene>
    <name evidence="2" type="ORF">CYMTET_14701</name>
</gene>
<dbReference type="Proteomes" id="UP001190700">
    <property type="component" value="Unassembled WGS sequence"/>
</dbReference>
<organism evidence="2 3">
    <name type="scientific">Cymbomonas tetramitiformis</name>
    <dbReference type="NCBI Taxonomy" id="36881"/>
    <lineage>
        <taxon>Eukaryota</taxon>
        <taxon>Viridiplantae</taxon>
        <taxon>Chlorophyta</taxon>
        <taxon>Pyramimonadophyceae</taxon>
        <taxon>Pyramimonadales</taxon>
        <taxon>Pyramimonadaceae</taxon>
        <taxon>Cymbomonas</taxon>
    </lineage>
</organism>
<feature type="compositionally biased region" description="Low complexity" evidence="1">
    <location>
        <begin position="31"/>
        <end position="40"/>
    </location>
</feature>
<sequence length="167" mass="18824">MRAYNIAHRFENHKMGITTKEWLKLPEAKQKQPQQQQRQQVEASAEVKEKLAAELTGLQTGAPPKGGKGAEAQAQSEDGDDETEYNSNFNQQAEYEENERDCLAEQPTEVNEHELEDVHATVVQGVEEEAESAEHQMDEELPLDEMPDGVVDSVTARYWAAEELLDD</sequence>
<comment type="caution">
    <text evidence="2">The sequence shown here is derived from an EMBL/GenBank/DDBJ whole genome shotgun (WGS) entry which is preliminary data.</text>
</comment>
<feature type="compositionally biased region" description="Basic and acidic residues" evidence="1">
    <location>
        <begin position="110"/>
        <end position="119"/>
    </location>
</feature>
<reference evidence="2 3" key="1">
    <citation type="journal article" date="2015" name="Genome Biol. Evol.">
        <title>Comparative Genomics of a Bacterivorous Green Alga Reveals Evolutionary Causalities and Consequences of Phago-Mixotrophic Mode of Nutrition.</title>
        <authorList>
            <person name="Burns J.A."/>
            <person name="Paasch A."/>
            <person name="Narechania A."/>
            <person name="Kim E."/>
        </authorList>
    </citation>
    <scope>NUCLEOTIDE SEQUENCE [LARGE SCALE GENOMIC DNA]</scope>
    <source>
        <strain evidence="2 3">PLY_AMNH</strain>
    </source>
</reference>